<evidence type="ECO:0000313" key="2">
    <source>
        <dbReference type="Proteomes" id="UP001215280"/>
    </source>
</evidence>
<protein>
    <submittedName>
        <fullName evidence="1">Uncharacterized protein</fullName>
    </submittedName>
</protein>
<evidence type="ECO:0000313" key="1">
    <source>
        <dbReference type="EMBL" id="KAJ7743718.1"/>
    </source>
</evidence>
<gene>
    <name evidence="1" type="ORF">DFH07DRAFT_777332</name>
</gene>
<accession>A0AAD7II63</accession>
<dbReference type="EMBL" id="JARJLG010000111">
    <property type="protein sequence ID" value="KAJ7743718.1"/>
    <property type="molecule type" value="Genomic_DNA"/>
</dbReference>
<reference evidence="1" key="1">
    <citation type="submission" date="2023-03" db="EMBL/GenBank/DDBJ databases">
        <title>Massive genome expansion in bonnet fungi (Mycena s.s.) driven by repeated elements and novel gene families across ecological guilds.</title>
        <authorList>
            <consortium name="Lawrence Berkeley National Laboratory"/>
            <person name="Harder C.B."/>
            <person name="Miyauchi S."/>
            <person name="Viragh M."/>
            <person name="Kuo A."/>
            <person name="Thoen E."/>
            <person name="Andreopoulos B."/>
            <person name="Lu D."/>
            <person name="Skrede I."/>
            <person name="Drula E."/>
            <person name="Henrissat B."/>
            <person name="Morin E."/>
            <person name="Kohler A."/>
            <person name="Barry K."/>
            <person name="LaButti K."/>
            <person name="Morin E."/>
            <person name="Salamov A."/>
            <person name="Lipzen A."/>
            <person name="Mereny Z."/>
            <person name="Hegedus B."/>
            <person name="Baldrian P."/>
            <person name="Stursova M."/>
            <person name="Weitz H."/>
            <person name="Taylor A."/>
            <person name="Grigoriev I.V."/>
            <person name="Nagy L.G."/>
            <person name="Martin F."/>
            <person name="Kauserud H."/>
        </authorList>
    </citation>
    <scope>NUCLEOTIDE SEQUENCE</scope>
    <source>
        <strain evidence="1">CBHHK188m</strain>
    </source>
</reference>
<dbReference type="Proteomes" id="UP001215280">
    <property type="component" value="Unassembled WGS sequence"/>
</dbReference>
<organism evidence="1 2">
    <name type="scientific">Mycena maculata</name>
    <dbReference type="NCBI Taxonomy" id="230809"/>
    <lineage>
        <taxon>Eukaryota</taxon>
        <taxon>Fungi</taxon>
        <taxon>Dikarya</taxon>
        <taxon>Basidiomycota</taxon>
        <taxon>Agaricomycotina</taxon>
        <taxon>Agaricomycetes</taxon>
        <taxon>Agaricomycetidae</taxon>
        <taxon>Agaricales</taxon>
        <taxon>Marasmiineae</taxon>
        <taxon>Mycenaceae</taxon>
        <taxon>Mycena</taxon>
    </lineage>
</organism>
<sequence>MADQWRPTYLSTTLPYLTKSKEDLKLCLQQRSIDVGECHRILEEMDRYISVIMQAFSSSWPPQNDQNSASLIQKLSDNARHTLWDEIPVRAIAKAHNERAKTLAYRGNIDGDPSQLYEVYIEYAKSLLLQPRSNDPLYIDTYRNLAALEASLRA</sequence>
<name>A0AAD7II63_9AGAR</name>
<comment type="caution">
    <text evidence="1">The sequence shown here is derived from an EMBL/GenBank/DDBJ whole genome shotgun (WGS) entry which is preliminary data.</text>
</comment>
<proteinExistence type="predicted"/>
<keyword evidence="2" id="KW-1185">Reference proteome</keyword>
<dbReference type="AlphaFoldDB" id="A0AAD7II63"/>